<evidence type="ECO:0000313" key="2">
    <source>
        <dbReference type="EMBL" id="MPC65798.1"/>
    </source>
</evidence>
<dbReference type="AlphaFoldDB" id="A0A5B7HA05"/>
<reference evidence="2 3" key="1">
    <citation type="submission" date="2019-05" db="EMBL/GenBank/DDBJ databases">
        <title>Another draft genome of Portunus trituberculatus and its Hox gene families provides insights of decapod evolution.</title>
        <authorList>
            <person name="Jeong J.-H."/>
            <person name="Song I."/>
            <person name="Kim S."/>
            <person name="Choi T."/>
            <person name="Kim D."/>
            <person name="Ryu S."/>
            <person name="Kim W."/>
        </authorList>
    </citation>
    <scope>NUCLEOTIDE SEQUENCE [LARGE SCALE GENOMIC DNA]</scope>
    <source>
        <tissue evidence="2">Muscle</tissue>
    </source>
</reference>
<evidence type="ECO:0000313" key="3">
    <source>
        <dbReference type="Proteomes" id="UP000324222"/>
    </source>
</evidence>
<name>A0A5B7HA05_PORTR</name>
<dbReference type="OrthoDB" id="6377149at2759"/>
<evidence type="ECO:0000259" key="1">
    <source>
        <dbReference type="Pfam" id="PF23055"/>
    </source>
</evidence>
<proteinExistence type="predicted"/>
<dbReference type="Proteomes" id="UP000324222">
    <property type="component" value="Unassembled WGS sequence"/>
</dbReference>
<organism evidence="2 3">
    <name type="scientific">Portunus trituberculatus</name>
    <name type="common">Swimming crab</name>
    <name type="synonym">Neptunus trituberculatus</name>
    <dbReference type="NCBI Taxonomy" id="210409"/>
    <lineage>
        <taxon>Eukaryota</taxon>
        <taxon>Metazoa</taxon>
        <taxon>Ecdysozoa</taxon>
        <taxon>Arthropoda</taxon>
        <taxon>Crustacea</taxon>
        <taxon>Multicrustacea</taxon>
        <taxon>Malacostraca</taxon>
        <taxon>Eumalacostraca</taxon>
        <taxon>Eucarida</taxon>
        <taxon>Decapoda</taxon>
        <taxon>Pleocyemata</taxon>
        <taxon>Brachyura</taxon>
        <taxon>Eubrachyura</taxon>
        <taxon>Portunoidea</taxon>
        <taxon>Portunidae</taxon>
        <taxon>Portuninae</taxon>
        <taxon>Portunus</taxon>
    </lineage>
</organism>
<gene>
    <name evidence="2" type="ORF">E2C01_059933</name>
</gene>
<comment type="caution">
    <text evidence="2">The sequence shown here is derived from an EMBL/GenBank/DDBJ whole genome shotgun (WGS) entry which is preliminary data.</text>
</comment>
<dbReference type="Pfam" id="PF23055">
    <property type="entry name" value="DUF7041"/>
    <property type="match status" value="1"/>
</dbReference>
<sequence length="95" mass="10063">MATPDSGTATAIAFRAPPFCSQDLSLVLPARVQLQGSKITSSLTKFNYAVSQLPSDVLTQVFAVISTAASGDNLYEELKTALLKSLQSSVASRLR</sequence>
<keyword evidence="3" id="KW-1185">Reference proteome</keyword>
<accession>A0A5B7HA05</accession>
<dbReference type="InterPro" id="IPR055469">
    <property type="entry name" value="DUF7041"/>
</dbReference>
<feature type="domain" description="DUF7041" evidence="1">
    <location>
        <begin position="31"/>
        <end position="95"/>
    </location>
</feature>
<protein>
    <recommendedName>
        <fullName evidence="1">DUF7041 domain-containing protein</fullName>
    </recommendedName>
</protein>
<dbReference type="EMBL" id="VSRR010023855">
    <property type="protein sequence ID" value="MPC65798.1"/>
    <property type="molecule type" value="Genomic_DNA"/>
</dbReference>